<evidence type="ECO:0000313" key="1">
    <source>
        <dbReference type="EMBL" id="KAK0422135.1"/>
    </source>
</evidence>
<protein>
    <recommendedName>
        <fullName evidence="3">F-box domain-containing protein</fullName>
    </recommendedName>
</protein>
<keyword evidence="2" id="KW-1185">Reference proteome</keyword>
<proteinExistence type="predicted"/>
<gene>
    <name evidence="1" type="ORF">QR680_007386</name>
</gene>
<evidence type="ECO:0008006" key="3">
    <source>
        <dbReference type="Google" id="ProtNLM"/>
    </source>
</evidence>
<comment type="caution">
    <text evidence="1">The sequence shown here is derived from an EMBL/GenBank/DDBJ whole genome shotgun (WGS) entry which is preliminary data.</text>
</comment>
<reference evidence="1" key="1">
    <citation type="submission" date="2023-06" db="EMBL/GenBank/DDBJ databases">
        <title>Genomic analysis of the entomopathogenic nematode Steinernema hermaphroditum.</title>
        <authorList>
            <person name="Schwarz E.M."/>
            <person name="Heppert J.K."/>
            <person name="Baniya A."/>
            <person name="Schwartz H.T."/>
            <person name="Tan C.-H."/>
            <person name="Antoshechkin I."/>
            <person name="Sternberg P.W."/>
            <person name="Goodrich-Blair H."/>
            <person name="Dillman A.R."/>
        </authorList>
    </citation>
    <scope>NUCLEOTIDE SEQUENCE</scope>
    <source>
        <strain evidence="1">PS9179</strain>
        <tissue evidence="1">Whole animal</tissue>
    </source>
</reference>
<accession>A0AA39M6B9</accession>
<dbReference type="EMBL" id="JAUCMV010000001">
    <property type="protein sequence ID" value="KAK0422135.1"/>
    <property type="molecule type" value="Genomic_DNA"/>
</dbReference>
<dbReference type="Proteomes" id="UP001175271">
    <property type="component" value="Unassembled WGS sequence"/>
</dbReference>
<sequence length="740" mass="85630">MSRCVFAAPDRSIDHSCDRISQWTVSLTDSWISYAASFLWVNSQISKRYLLRNGLTWPGFIRTKEDISMWRYSIEIREVPTDRQCQKLVHATNLNVLKSFDQRFVRFRKMDIQGCCYSGGDFATNFEDAFDYVTSRLDSNSCLTVRSAPQMTQLTDQLLVHLKSENFLNFIGLELYNEGGDLCQKVLDCQVKNNVRLKEIALTGREDHWTNGTEKVSIKSFIDRKGPKTVRVLSESVLDPIDVYVEKWLLDATFDLQLAVGNLLADDQKWIHSVHDLGEDEDQSKWYGRIHPRNEKAAVLANTGYEDGMCWLWICFTADRESLPKSKRDILRRECAHYISVCLIIACSAAPIEFRSPSVFPLLSHCVPKMDSVPFDFIDNVCGHLTADQLPTFTSLDSNIWNSAADSHIEKRKYFDVDVAIHFDEHGKAFADRRYQLFFRQVSRPEYVDFPYDGMLVLKTLDELKANDARFVKIAKFTLRCVQYTDELKNMIGDAVTTNYEEALDYIVSHLHLHSDFHAYIPVEITECQDRLIGCLLNENSLNFKRISLEDRGQLHQFLKFQVDCNPGLKDILAGHSSYCLPTNDPSEQSKSLEKYVLRAGPKKLNVAYGYQLRRPLYFDTWLKDTAFELELSLANAPRRDYIFYVTSQLHSFGTKQRAKHKLFCRNHASYWYGRTHPDNEKACVLVRWEMENDCSMDVYFCADKERLSVDMRGLISRVCVNKECRLCAPESEKKSDNFR</sequence>
<organism evidence="1 2">
    <name type="scientific">Steinernema hermaphroditum</name>
    <dbReference type="NCBI Taxonomy" id="289476"/>
    <lineage>
        <taxon>Eukaryota</taxon>
        <taxon>Metazoa</taxon>
        <taxon>Ecdysozoa</taxon>
        <taxon>Nematoda</taxon>
        <taxon>Chromadorea</taxon>
        <taxon>Rhabditida</taxon>
        <taxon>Tylenchina</taxon>
        <taxon>Panagrolaimomorpha</taxon>
        <taxon>Strongyloidoidea</taxon>
        <taxon>Steinernematidae</taxon>
        <taxon>Steinernema</taxon>
    </lineage>
</organism>
<dbReference type="AlphaFoldDB" id="A0AA39M6B9"/>
<evidence type="ECO:0000313" key="2">
    <source>
        <dbReference type="Proteomes" id="UP001175271"/>
    </source>
</evidence>
<name>A0AA39M6B9_9BILA</name>